<dbReference type="EMBL" id="JEMB01001430">
    <property type="protein sequence ID" value="KYF87531.1"/>
    <property type="molecule type" value="Genomic_DNA"/>
</dbReference>
<reference evidence="2 3" key="1">
    <citation type="submission" date="2014-02" db="EMBL/GenBank/DDBJ databases">
        <title>The small core and large imbalanced accessory genome model reveals a collaborative survival strategy of Sorangium cellulosum strains in nature.</title>
        <authorList>
            <person name="Han K."/>
            <person name="Peng R."/>
            <person name="Blom J."/>
            <person name="Li Y.-Z."/>
        </authorList>
    </citation>
    <scope>NUCLEOTIDE SEQUENCE [LARGE SCALE GENOMIC DNA]</scope>
    <source>
        <strain evidence="2 3">So0011-07</strain>
    </source>
</reference>
<proteinExistence type="predicted"/>
<feature type="region of interest" description="Disordered" evidence="1">
    <location>
        <begin position="1"/>
        <end position="43"/>
    </location>
</feature>
<comment type="caution">
    <text evidence="2">The sequence shown here is derived from an EMBL/GenBank/DDBJ whole genome shotgun (WGS) entry which is preliminary data.</text>
</comment>
<sequence length="102" mass="10053">MTDDRSAHPVAVEVLPAPRTTADAARPADALPDAAPGGGGSPSELVAQITAALSTAAARGDLDTVRALHAALAGVLGTAPAEQRSSGARVVPLRGRGKRGAQ</sequence>
<feature type="compositionally biased region" description="Low complexity" evidence="1">
    <location>
        <begin position="15"/>
        <end position="35"/>
    </location>
</feature>
<name>A0A150S549_SORCE</name>
<dbReference type="AlphaFoldDB" id="A0A150S549"/>
<evidence type="ECO:0000313" key="3">
    <source>
        <dbReference type="Proteomes" id="UP000075635"/>
    </source>
</evidence>
<dbReference type="Proteomes" id="UP000075635">
    <property type="component" value="Unassembled WGS sequence"/>
</dbReference>
<accession>A0A150S549</accession>
<protein>
    <submittedName>
        <fullName evidence="2">Uncharacterized protein</fullName>
    </submittedName>
</protein>
<feature type="region of interest" description="Disordered" evidence="1">
    <location>
        <begin position="77"/>
        <end position="102"/>
    </location>
</feature>
<gene>
    <name evidence="2" type="ORF">BE17_07245</name>
</gene>
<evidence type="ECO:0000313" key="2">
    <source>
        <dbReference type="EMBL" id="KYF87531.1"/>
    </source>
</evidence>
<organism evidence="2 3">
    <name type="scientific">Sorangium cellulosum</name>
    <name type="common">Polyangium cellulosum</name>
    <dbReference type="NCBI Taxonomy" id="56"/>
    <lineage>
        <taxon>Bacteria</taxon>
        <taxon>Pseudomonadati</taxon>
        <taxon>Myxococcota</taxon>
        <taxon>Polyangia</taxon>
        <taxon>Polyangiales</taxon>
        <taxon>Polyangiaceae</taxon>
        <taxon>Sorangium</taxon>
    </lineage>
</organism>
<evidence type="ECO:0000256" key="1">
    <source>
        <dbReference type="SAM" id="MobiDB-lite"/>
    </source>
</evidence>